<keyword evidence="2" id="KW-0472">Membrane</keyword>
<sequence length="189" mass="20635">MNYTQTFFLRQFLWKIGRIITLGIACLLFYFDVFPFPILIVAIAFGLYSLVKTAVLDIIKERKIGAELFITIAVIMAVLGKEYLAGAVVLMIILIAEYIASASTKKARSSIKGLIGSVPKTAIVKKDNQESIVQISDLKIGDTVLVKAGEKIPVDGKVIGPIEASAIHLLPDTLVFINSIKLLRVTIDA</sequence>
<feature type="transmembrane region" description="Helical" evidence="2">
    <location>
        <begin position="36"/>
        <end position="56"/>
    </location>
</feature>
<feature type="transmembrane region" description="Helical" evidence="2">
    <location>
        <begin position="12"/>
        <end position="30"/>
    </location>
</feature>
<keyword evidence="5" id="KW-1185">Reference proteome</keyword>
<dbReference type="EMBL" id="JBHZQA010000010">
    <property type="protein sequence ID" value="MFE3849009.1"/>
    <property type="molecule type" value="Genomic_DNA"/>
</dbReference>
<proteinExistence type="inferred from homology"/>
<dbReference type="PANTHER" id="PTHR48085">
    <property type="entry name" value="CADMIUM/ZINC-TRANSPORTING ATPASE HMA2-RELATED"/>
    <property type="match status" value="1"/>
</dbReference>
<protein>
    <recommendedName>
        <fullName evidence="3">P-type ATPase A domain-containing protein</fullName>
    </recommendedName>
</protein>
<keyword evidence="2" id="KW-0812">Transmembrane</keyword>
<dbReference type="RefSeq" id="WP_379858758.1">
    <property type="nucleotide sequence ID" value="NZ_JBHZQA010000010.1"/>
</dbReference>
<keyword evidence="2" id="KW-1133">Transmembrane helix</keyword>
<evidence type="ECO:0000313" key="5">
    <source>
        <dbReference type="Proteomes" id="UP001600039"/>
    </source>
</evidence>
<evidence type="ECO:0000256" key="2">
    <source>
        <dbReference type="SAM" id="Phobius"/>
    </source>
</evidence>
<dbReference type="InterPro" id="IPR059000">
    <property type="entry name" value="ATPase_P-type_domA"/>
</dbReference>
<dbReference type="Gene3D" id="2.70.150.10">
    <property type="entry name" value="Calcium-transporting ATPase, cytoplasmic transduction domain A"/>
    <property type="match status" value="1"/>
</dbReference>
<dbReference type="SUPFAM" id="SSF81653">
    <property type="entry name" value="Calcium ATPase, transduction domain A"/>
    <property type="match status" value="1"/>
</dbReference>
<dbReference type="InterPro" id="IPR008250">
    <property type="entry name" value="ATPase_P-typ_transduc_dom_A_sf"/>
</dbReference>
<evidence type="ECO:0000256" key="1">
    <source>
        <dbReference type="ARBA" id="ARBA00006024"/>
    </source>
</evidence>
<evidence type="ECO:0000259" key="3">
    <source>
        <dbReference type="Pfam" id="PF00122"/>
    </source>
</evidence>
<dbReference type="Pfam" id="PF00122">
    <property type="entry name" value="E1-E2_ATPase"/>
    <property type="match status" value="1"/>
</dbReference>
<reference evidence="4 5" key="1">
    <citation type="submission" date="2024-06" db="EMBL/GenBank/DDBJ databases">
        <title>Flavobacterium spp. isolated from glacier.</title>
        <authorList>
            <person name="Han D."/>
        </authorList>
    </citation>
    <scope>NUCLEOTIDE SEQUENCE [LARGE SCALE GENOMIC DNA]</scope>
    <source>
        <strain evidence="4 5">LB3P45</strain>
    </source>
</reference>
<dbReference type="Proteomes" id="UP001600039">
    <property type="component" value="Unassembled WGS sequence"/>
</dbReference>
<comment type="similarity">
    <text evidence="1">Belongs to the cation transport ATPase (P-type) (TC 3.A.3) family. Type IB subfamily.</text>
</comment>
<organism evidence="4 5">
    <name type="scientific">Flavobacterium fructosi</name>
    <dbReference type="NCBI Taxonomy" id="3230416"/>
    <lineage>
        <taxon>Bacteria</taxon>
        <taxon>Pseudomonadati</taxon>
        <taxon>Bacteroidota</taxon>
        <taxon>Flavobacteriia</taxon>
        <taxon>Flavobacteriales</taxon>
        <taxon>Flavobacteriaceae</taxon>
        <taxon>Flavobacterium</taxon>
    </lineage>
</organism>
<dbReference type="InterPro" id="IPR051014">
    <property type="entry name" value="Cation_Transport_ATPase_IB"/>
</dbReference>
<gene>
    <name evidence="4" type="ORF">ACFX5D_13635</name>
</gene>
<feature type="domain" description="P-type ATPase A" evidence="3">
    <location>
        <begin position="118"/>
        <end position="160"/>
    </location>
</feature>
<name>A0ABW6HPP4_9FLAO</name>
<accession>A0ABW6HPP4</accession>
<feature type="transmembrane region" description="Helical" evidence="2">
    <location>
        <begin position="68"/>
        <end position="96"/>
    </location>
</feature>
<dbReference type="PANTHER" id="PTHR48085:SF5">
    <property type="entry name" value="CADMIUM_ZINC-TRANSPORTING ATPASE HMA4-RELATED"/>
    <property type="match status" value="1"/>
</dbReference>
<comment type="caution">
    <text evidence="4">The sequence shown here is derived from an EMBL/GenBank/DDBJ whole genome shotgun (WGS) entry which is preliminary data.</text>
</comment>
<evidence type="ECO:0000313" key="4">
    <source>
        <dbReference type="EMBL" id="MFE3849009.1"/>
    </source>
</evidence>